<name>A0A7W6UPI8_9HYPH</name>
<dbReference type="AlphaFoldDB" id="A0A7W6UPI8"/>
<accession>A0A7W6UPI8</accession>
<dbReference type="EMBL" id="JACIHI010000014">
    <property type="protein sequence ID" value="MBB4441963.1"/>
    <property type="molecule type" value="Genomic_DNA"/>
</dbReference>
<evidence type="ECO:0000313" key="2">
    <source>
        <dbReference type="Proteomes" id="UP000533724"/>
    </source>
</evidence>
<sequence length="45" mass="4942">MTHDYKRHGTTTLFAALNVLDGSVIGGRDSPIDQNTRLQTLAVKE</sequence>
<comment type="caution">
    <text evidence="1">The sequence shown here is derived from an EMBL/GenBank/DDBJ whole genome shotgun (WGS) entry which is preliminary data.</text>
</comment>
<dbReference type="Proteomes" id="UP000533724">
    <property type="component" value="Unassembled WGS sequence"/>
</dbReference>
<organism evidence="1 2">
    <name type="scientific">Rhizobium esperanzae</name>
    <dbReference type="NCBI Taxonomy" id="1967781"/>
    <lineage>
        <taxon>Bacteria</taxon>
        <taxon>Pseudomonadati</taxon>
        <taxon>Pseudomonadota</taxon>
        <taxon>Alphaproteobacteria</taxon>
        <taxon>Hyphomicrobiales</taxon>
        <taxon>Rhizobiaceae</taxon>
        <taxon>Rhizobium/Agrobacterium group</taxon>
        <taxon>Rhizobium</taxon>
    </lineage>
</organism>
<protein>
    <submittedName>
        <fullName evidence="1">Uncharacterized protein</fullName>
    </submittedName>
</protein>
<gene>
    <name evidence="1" type="ORF">GGE15_005254</name>
</gene>
<proteinExistence type="predicted"/>
<reference evidence="1 2" key="1">
    <citation type="submission" date="2020-08" db="EMBL/GenBank/DDBJ databases">
        <title>Genomic Encyclopedia of Type Strains, Phase IV (KMG-V): Genome sequencing to study the core and pangenomes of soil and plant-associated prokaryotes.</title>
        <authorList>
            <person name="Whitman W."/>
        </authorList>
    </citation>
    <scope>NUCLEOTIDE SEQUENCE [LARGE SCALE GENOMIC DNA]</scope>
    <source>
        <strain evidence="1 2">SEMIA 414</strain>
    </source>
</reference>
<evidence type="ECO:0000313" key="1">
    <source>
        <dbReference type="EMBL" id="MBB4441963.1"/>
    </source>
</evidence>